<dbReference type="Pfam" id="PF13377">
    <property type="entry name" value="Peripla_BP_3"/>
    <property type="match status" value="1"/>
</dbReference>
<keyword evidence="2" id="KW-0238">DNA-binding</keyword>
<dbReference type="InterPro" id="IPR028082">
    <property type="entry name" value="Peripla_BP_I"/>
</dbReference>
<evidence type="ECO:0000256" key="2">
    <source>
        <dbReference type="ARBA" id="ARBA00023125"/>
    </source>
</evidence>
<sequence length="340" mass="38623">MPPGAKTREGYRAMEKTIGRKLIAERAGVSMRTVTRVLQGDKLVAEQTRLRVLEVVDELGYTRNKIAGNLSRNKNSNFVVVLVPDMSNYYYLEIFDYLTKFFEKYDYIVSICRINENNLFKTFDTMLENRVSVIINLGFFPINEEYLKKINSAKIKIIHPGVGTDPVPINIDYSAAMEEAFCSFLGRGLKKFKFVCGGGKNFLEDGRIRCFLQLLEKYGLEKNENSIIWGDYPASNAMETGETAVKKIYQTEEPDVIFFLTDAMAFGGMQFLTKIGKKIGEDISVIGFDNTLMSKFCVPPLSTIDSSTEIEIQRYITYILDKNLNNDTIVSKFIKRASSV</sequence>
<gene>
    <name evidence="5" type="ORF">ESZ91_04930</name>
</gene>
<evidence type="ECO:0000313" key="5">
    <source>
        <dbReference type="EMBL" id="RXZ61737.1"/>
    </source>
</evidence>
<dbReference type="Proteomes" id="UP000291269">
    <property type="component" value="Unassembled WGS sequence"/>
</dbReference>
<keyword evidence="3" id="KW-0804">Transcription</keyword>
<evidence type="ECO:0000259" key="4">
    <source>
        <dbReference type="PROSITE" id="PS50932"/>
    </source>
</evidence>
<dbReference type="SUPFAM" id="SSF53822">
    <property type="entry name" value="Periplasmic binding protein-like I"/>
    <property type="match status" value="1"/>
</dbReference>
<reference evidence="5 6" key="1">
    <citation type="journal article" date="2019" name="Gut">
        <title>Antibiotics-induced monodominance of a novel gut bacterial order.</title>
        <authorList>
            <person name="Hildebrand F."/>
            <person name="Moitinho-Silva L."/>
            <person name="Blasche S."/>
            <person name="Jahn M.T."/>
            <person name="Gossmann T.I."/>
            <person name="Heuerta-Cepas J."/>
            <person name="Hercog R."/>
            <person name="Luetge M."/>
            <person name="Bahram M."/>
            <person name="Pryszlak A."/>
            <person name="Alves R.J."/>
            <person name="Waszak S.M."/>
            <person name="Zhu A."/>
            <person name="Ye L."/>
            <person name="Costea P.I."/>
            <person name="Aalvink S."/>
            <person name="Belzer C."/>
            <person name="Forslund S.K."/>
            <person name="Sunagawa S."/>
            <person name="Hentschel U."/>
            <person name="Merten C."/>
            <person name="Patil K.R."/>
            <person name="Benes V."/>
            <person name="Bork P."/>
        </authorList>
    </citation>
    <scope>NUCLEOTIDE SEQUENCE [LARGE SCALE GENOMIC DNA]</scope>
    <source>
        <strain evidence="5 6">HDS1380</strain>
    </source>
</reference>
<dbReference type="CDD" id="cd06267">
    <property type="entry name" value="PBP1_LacI_sugar_binding-like"/>
    <property type="match status" value="1"/>
</dbReference>
<dbReference type="Gene3D" id="3.40.50.2300">
    <property type="match status" value="2"/>
</dbReference>
<dbReference type="PANTHER" id="PTHR30146">
    <property type="entry name" value="LACI-RELATED TRANSCRIPTIONAL REPRESSOR"/>
    <property type="match status" value="1"/>
</dbReference>
<dbReference type="Gene3D" id="1.10.260.40">
    <property type="entry name" value="lambda repressor-like DNA-binding domains"/>
    <property type="match status" value="1"/>
</dbReference>
<dbReference type="OrthoDB" id="9784962at2"/>
<organism evidence="5 6">
    <name type="scientific">Candidatus Borkfalkia ceftriaxoniphila</name>
    <dbReference type="NCBI Taxonomy" id="2508949"/>
    <lineage>
        <taxon>Bacteria</taxon>
        <taxon>Bacillati</taxon>
        <taxon>Bacillota</taxon>
        <taxon>Clostridia</taxon>
        <taxon>Christensenellales</taxon>
        <taxon>Christensenellaceae</taxon>
        <taxon>Candidatus Borkfalkia</taxon>
    </lineage>
</organism>
<keyword evidence="6" id="KW-1185">Reference proteome</keyword>
<dbReference type="GO" id="GO:0003700">
    <property type="term" value="F:DNA-binding transcription factor activity"/>
    <property type="evidence" value="ECO:0007669"/>
    <property type="project" value="TreeGrafter"/>
</dbReference>
<dbReference type="Pfam" id="PF00356">
    <property type="entry name" value="LacI"/>
    <property type="match status" value="1"/>
</dbReference>
<dbReference type="InterPro" id="IPR000843">
    <property type="entry name" value="HTH_LacI"/>
</dbReference>
<accession>A0A4Q2KCL9</accession>
<dbReference type="GO" id="GO:0000976">
    <property type="term" value="F:transcription cis-regulatory region binding"/>
    <property type="evidence" value="ECO:0007669"/>
    <property type="project" value="TreeGrafter"/>
</dbReference>
<name>A0A4Q2KCL9_9FIRM</name>
<feature type="domain" description="HTH lacI-type" evidence="4">
    <location>
        <begin position="23"/>
        <end position="72"/>
    </location>
</feature>
<dbReference type="PROSITE" id="PS50932">
    <property type="entry name" value="HTH_LACI_2"/>
    <property type="match status" value="1"/>
</dbReference>
<dbReference type="AlphaFoldDB" id="A0A4Q2KCL9"/>
<dbReference type="CDD" id="cd01392">
    <property type="entry name" value="HTH_LacI"/>
    <property type="match status" value="1"/>
</dbReference>
<protein>
    <submittedName>
        <fullName evidence="5">LacI family transcriptional regulator</fullName>
    </submittedName>
</protein>
<evidence type="ECO:0000256" key="3">
    <source>
        <dbReference type="ARBA" id="ARBA00023163"/>
    </source>
</evidence>
<comment type="caution">
    <text evidence="5">The sequence shown here is derived from an EMBL/GenBank/DDBJ whole genome shotgun (WGS) entry which is preliminary data.</text>
</comment>
<dbReference type="InterPro" id="IPR046335">
    <property type="entry name" value="LacI/GalR-like_sensor"/>
</dbReference>
<evidence type="ECO:0000256" key="1">
    <source>
        <dbReference type="ARBA" id="ARBA00023015"/>
    </source>
</evidence>
<proteinExistence type="predicted"/>
<dbReference type="PANTHER" id="PTHR30146:SF149">
    <property type="entry name" value="HTH-TYPE TRANSCRIPTIONAL REGULATOR EBGR"/>
    <property type="match status" value="1"/>
</dbReference>
<dbReference type="SMART" id="SM00354">
    <property type="entry name" value="HTH_LACI"/>
    <property type="match status" value="1"/>
</dbReference>
<evidence type="ECO:0000313" key="6">
    <source>
        <dbReference type="Proteomes" id="UP000291269"/>
    </source>
</evidence>
<dbReference type="SUPFAM" id="SSF47413">
    <property type="entry name" value="lambda repressor-like DNA-binding domains"/>
    <property type="match status" value="1"/>
</dbReference>
<dbReference type="InterPro" id="IPR010982">
    <property type="entry name" value="Lambda_DNA-bd_dom_sf"/>
</dbReference>
<keyword evidence="1" id="KW-0805">Transcription regulation</keyword>
<dbReference type="EMBL" id="SDOZ01000002">
    <property type="protein sequence ID" value="RXZ61737.1"/>
    <property type="molecule type" value="Genomic_DNA"/>
</dbReference>